<feature type="domain" description="EGF-like" evidence="13">
    <location>
        <begin position="461"/>
        <end position="507"/>
    </location>
</feature>
<dbReference type="PANTHER" id="PTHR24034:SF209">
    <property type="entry name" value="EGF-LIKE DOMAIN-CONTAINING PROTEIN"/>
    <property type="match status" value="1"/>
</dbReference>
<dbReference type="Gene3D" id="2.10.25.10">
    <property type="entry name" value="Laminin"/>
    <property type="match status" value="6"/>
</dbReference>
<dbReference type="InterPro" id="IPR000742">
    <property type="entry name" value="EGF"/>
</dbReference>
<comment type="subcellular location">
    <subcellularLocation>
        <location evidence="1">Secreted</location>
    </subcellularLocation>
</comment>
<evidence type="ECO:0000256" key="1">
    <source>
        <dbReference type="ARBA" id="ARBA00004613"/>
    </source>
</evidence>
<keyword evidence="6" id="KW-0677">Repeat</keyword>
<dbReference type="Proteomes" id="UP001165289">
    <property type="component" value="Unassembled WGS sequence"/>
</dbReference>
<evidence type="ECO:0000256" key="3">
    <source>
        <dbReference type="ARBA" id="ARBA00022536"/>
    </source>
</evidence>
<keyword evidence="4" id="KW-0433">Leucine-rich repeat</keyword>
<dbReference type="Pfam" id="PF13855">
    <property type="entry name" value="LRR_8"/>
    <property type="match status" value="1"/>
</dbReference>
<keyword evidence="11" id="KW-1133">Transmembrane helix</keyword>
<organism evidence="14 15">
    <name type="scientific">Oopsacas minuta</name>
    <dbReference type="NCBI Taxonomy" id="111878"/>
    <lineage>
        <taxon>Eukaryota</taxon>
        <taxon>Metazoa</taxon>
        <taxon>Porifera</taxon>
        <taxon>Hexactinellida</taxon>
        <taxon>Hexasterophora</taxon>
        <taxon>Lyssacinosida</taxon>
        <taxon>Leucopsacidae</taxon>
        <taxon>Oopsacas</taxon>
    </lineage>
</organism>
<evidence type="ECO:0000256" key="7">
    <source>
        <dbReference type="ARBA" id="ARBA00022902"/>
    </source>
</evidence>
<dbReference type="SMART" id="SM00179">
    <property type="entry name" value="EGF_CA"/>
    <property type="match status" value="6"/>
</dbReference>
<dbReference type="SUPFAM" id="SSF52058">
    <property type="entry name" value="L domain-like"/>
    <property type="match status" value="1"/>
</dbReference>
<feature type="chain" id="PRO_5043944656" description="EGF-like domain-containing protein" evidence="12">
    <location>
        <begin position="20"/>
        <end position="814"/>
    </location>
</feature>
<evidence type="ECO:0000256" key="11">
    <source>
        <dbReference type="SAM" id="Phobius"/>
    </source>
</evidence>
<dbReference type="Gene3D" id="3.80.10.10">
    <property type="entry name" value="Ribonuclease Inhibitor"/>
    <property type="match status" value="1"/>
</dbReference>
<comment type="caution">
    <text evidence="14">The sequence shown here is derived from an EMBL/GenBank/DDBJ whole genome shotgun (WGS) entry which is preliminary data.</text>
</comment>
<dbReference type="PROSITE" id="PS00010">
    <property type="entry name" value="ASX_HYDROXYL"/>
    <property type="match status" value="3"/>
</dbReference>
<dbReference type="PROSITE" id="PS01187">
    <property type="entry name" value="EGF_CA"/>
    <property type="match status" value="1"/>
</dbReference>
<dbReference type="InterPro" id="IPR049883">
    <property type="entry name" value="NOTCH1_EGF-like"/>
</dbReference>
<evidence type="ECO:0000256" key="6">
    <source>
        <dbReference type="ARBA" id="ARBA00022737"/>
    </source>
</evidence>
<keyword evidence="3 10" id="KW-0245">EGF-like domain</keyword>
<protein>
    <recommendedName>
        <fullName evidence="13">EGF-like domain-containing protein</fullName>
    </recommendedName>
</protein>
<dbReference type="SUPFAM" id="SSF57184">
    <property type="entry name" value="Growth factor receptor domain"/>
    <property type="match status" value="1"/>
</dbReference>
<evidence type="ECO:0000256" key="12">
    <source>
        <dbReference type="SAM" id="SignalP"/>
    </source>
</evidence>
<dbReference type="InterPro" id="IPR009030">
    <property type="entry name" value="Growth_fac_rcpt_cys_sf"/>
</dbReference>
<dbReference type="FunFam" id="2.10.25.10:FF:000014">
    <property type="entry name" value="Latent-transforming growth factor beta-binding protein 3"/>
    <property type="match status" value="1"/>
</dbReference>
<dbReference type="SMART" id="SM00369">
    <property type="entry name" value="LRR_TYP"/>
    <property type="match status" value="4"/>
</dbReference>
<comment type="caution">
    <text evidence="10">Lacks conserved residue(s) required for the propagation of feature annotation.</text>
</comment>
<feature type="domain" description="EGF-like" evidence="13">
    <location>
        <begin position="421"/>
        <end position="460"/>
    </location>
</feature>
<keyword evidence="8" id="KW-1015">Disulfide bond</keyword>
<evidence type="ECO:0000256" key="8">
    <source>
        <dbReference type="ARBA" id="ARBA00023157"/>
    </source>
</evidence>
<dbReference type="InterPro" id="IPR001611">
    <property type="entry name" value="Leu-rich_rpt"/>
</dbReference>
<evidence type="ECO:0000313" key="14">
    <source>
        <dbReference type="EMBL" id="KAI6660566.1"/>
    </source>
</evidence>
<dbReference type="AlphaFoldDB" id="A0AAV7KKQ9"/>
<evidence type="ECO:0000259" key="13">
    <source>
        <dbReference type="PROSITE" id="PS50026"/>
    </source>
</evidence>
<accession>A0AAV7KKQ9</accession>
<dbReference type="CDD" id="cd00054">
    <property type="entry name" value="EGF_CA"/>
    <property type="match status" value="5"/>
</dbReference>
<evidence type="ECO:0000256" key="2">
    <source>
        <dbReference type="ARBA" id="ARBA00022525"/>
    </source>
</evidence>
<proteinExistence type="predicted"/>
<keyword evidence="11" id="KW-0812">Transmembrane</keyword>
<dbReference type="InterPro" id="IPR032675">
    <property type="entry name" value="LRR_dom_sf"/>
</dbReference>
<dbReference type="GO" id="GO:0005576">
    <property type="term" value="C:extracellular region"/>
    <property type="evidence" value="ECO:0007669"/>
    <property type="project" value="UniProtKB-SubCell"/>
</dbReference>
<dbReference type="EMBL" id="JAKMXF010000033">
    <property type="protein sequence ID" value="KAI6660566.1"/>
    <property type="molecule type" value="Genomic_DNA"/>
</dbReference>
<reference evidence="14 15" key="1">
    <citation type="journal article" date="2023" name="BMC Biol.">
        <title>The compact genome of the sponge Oopsacas minuta (Hexactinellida) is lacking key metazoan core genes.</title>
        <authorList>
            <person name="Santini S."/>
            <person name="Schenkelaars Q."/>
            <person name="Jourda C."/>
            <person name="Duchesne M."/>
            <person name="Belahbib H."/>
            <person name="Rocher C."/>
            <person name="Selva M."/>
            <person name="Riesgo A."/>
            <person name="Vervoort M."/>
            <person name="Leys S.P."/>
            <person name="Kodjabachian L."/>
            <person name="Le Bivic A."/>
            <person name="Borchiellini C."/>
            <person name="Claverie J.M."/>
            <person name="Renard E."/>
        </authorList>
    </citation>
    <scope>NUCLEOTIDE SEQUENCE [LARGE SCALE GENOMIC DNA]</scope>
    <source>
        <strain evidence="14">SPO-2</strain>
    </source>
</reference>
<gene>
    <name evidence="14" type="ORF">LOD99_14150</name>
</gene>
<dbReference type="GO" id="GO:0005509">
    <property type="term" value="F:calcium ion binding"/>
    <property type="evidence" value="ECO:0007669"/>
    <property type="project" value="InterPro"/>
</dbReference>
<sequence length="814" mass="91979">MNRKFYILLLVSTLLVVLGDSAVCENENVHFIRENFLVYRNNIDAVNDGLKICSKDPSYLDFITLTIQNEELTGDISLDIGDNIKYLTIDKRISQNITIMVPHILPSILRLELKSQENWFILKDEENNFFKNFPKLQYLDTENIWLPDIPSFVTHSDLTRIQAIRSIFGTGNVDVNVNVDNNFVSGLQNLIFLSWKESTIQSLSRDAFKGLSMLTELTLENNEIAIVNNNQFSDLTNLIELDLSHNKLTTVGVQSEAFVNLISLRILRMNSNPLFSPNIVFHPMFNLEEIFLQNNEYFFLDFRAFQQKSNLRIVYLIGDNMFDCECDQTGWMANVSERFNITFIGGICDTPPDYTGEDVAELTVYDYTSINCSALSYDCFGDVNCTTKQMCINTHNSFACECLGGFADLLNVVTNRTECLDINECANSIQYCDQNCKNLEGSYTCGCEAGYTLEGRRTCLDVDECTLGTDECQEDGKRNKELCVNTIGSYDCNCSSGFELRNLRNCIDRNECLVANECTQVCNNTVGDYECLCSPGFEFLTNYIMNSTNGTNTTMDISGNKGVPCVDTNECISDELNLCTQNCTNTIGSFFCSCVKGYNLTTRFDCEDIDECTNTTLCDGDKGLRCNNTLGSFECICKIGYIINVKRNTTCIPNPSLLTLEQAIGVGIAGFAMITFFIVVTLILIFCIYKYSRQRVKQKTEGRTGLLMSGISVEHSEGKQPVNIEDTGRTCTSSTVFNPYEIEGDNKEKEKEHEYETVTDVHKEETIEYGVVKLSDSIDKKLLEKEYEREEDIYLPPIEITSSDEAAKYREVQV</sequence>
<dbReference type="InterPro" id="IPR001881">
    <property type="entry name" value="EGF-like_Ca-bd_dom"/>
</dbReference>
<dbReference type="InterPro" id="IPR000152">
    <property type="entry name" value="EGF-type_Asp/Asn_hydroxyl_site"/>
</dbReference>
<dbReference type="InterPro" id="IPR018097">
    <property type="entry name" value="EGF_Ca-bd_CS"/>
</dbReference>
<keyword evidence="9" id="KW-0325">Glycoprotein</keyword>
<evidence type="ECO:0000256" key="4">
    <source>
        <dbReference type="ARBA" id="ARBA00022614"/>
    </source>
</evidence>
<keyword evidence="15" id="KW-1185">Reference proteome</keyword>
<evidence type="ECO:0000313" key="15">
    <source>
        <dbReference type="Proteomes" id="UP001165289"/>
    </source>
</evidence>
<dbReference type="SUPFAM" id="SSF57196">
    <property type="entry name" value="EGF/Laminin"/>
    <property type="match status" value="2"/>
</dbReference>
<dbReference type="PROSITE" id="PS01186">
    <property type="entry name" value="EGF_2"/>
    <property type="match status" value="3"/>
</dbReference>
<evidence type="ECO:0000256" key="10">
    <source>
        <dbReference type="PROSITE-ProRule" id="PRU00076"/>
    </source>
</evidence>
<keyword evidence="7" id="KW-0524">Neurogenesis</keyword>
<name>A0AAV7KKQ9_9METZ</name>
<keyword evidence="2" id="KW-0964">Secreted</keyword>
<dbReference type="InterPro" id="IPR003591">
    <property type="entry name" value="Leu-rich_rpt_typical-subtyp"/>
</dbReference>
<feature type="transmembrane region" description="Helical" evidence="11">
    <location>
        <begin position="663"/>
        <end position="689"/>
    </location>
</feature>
<dbReference type="Pfam" id="PF07645">
    <property type="entry name" value="EGF_CA"/>
    <property type="match status" value="5"/>
</dbReference>
<dbReference type="PROSITE" id="PS50026">
    <property type="entry name" value="EGF_3"/>
    <property type="match status" value="2"/>
</dbReference>
<keyword evidence="11" id="KW-0472">Membrane</keyword>
<dbReference type="SMART" id="SM00181">
    <property type="entry name" value="EGF"/>
    <property type="match status" value="6"/>
</dbReference>
<evidence type="ECO:0000256" key="5">
    <source>
        <dbReference type="ARBA" id="ARBA00022729"/>
    </source>
</evidence>
<evidence type="ECO:0000256" key="9">
    <source>
        <dbReference type="ARBA" id="ARBA00023180"/>
    </source>
</evidence>
<dbReference type="PANTHER" id="PTHR24034">
    <property type="entry name" value="EGF-LIKE DOMAIN-CONTAINING PROTEIN"/>
    <property type="match status" value="1"/>
</dbReference>
<feature type="signal peptide" evidence="12">
    <location>
        <begin position="1"/>
        <end position="19"/>
    </location>
</feature>
<dbReference type="InterPro" id="IPR050751">
    <property type="entry name" value="ECM_structural_protein"/>
</dbReference>
<keyword evidence="5 12" id="KW-0732">Signal</keyword>